<dbReference type="AlphaFoldDB" id="B1YBU7"/>
<feature type="region of interest" description="Disordered" evidence="1">
    <location>
        <begin position="468"/>
        <end position="523"/>
    </location>
</feature>
<keyword evidence="2" id="KW-0472">Membrane</keyword>
<accession>B1YBU7</accession>
<dbReference type="eggNOG" id="arCOG03768">
    <property type="taxonomic scope" value="Archaea"/>
</dbReference>
<evidence type="ECO:0000313" key="4">
    <source>
        <dbReference type="Proteomes" id="UP000001694"/>
    </source>
</evidence>
<sequence length="725" mass="78828">MRGWWFLACVLVLAASAGAQLVAPKNPNMAYVEYRFWVGSVPSYVVMWSAGNQSYNVYIFTEDQYQIWQSKPAQAAYYGTLQPGELKAVPLNQTGGYRLVIEAGRGRSPQVGFRVFEKGLTTGVVSYPRGEVRTRWVMGYFNISDINTRSGSWAVFLGLPVEVRLVNGTAVHYWAVVWISKSDWEEGAEVYYYSSRDSTPYYGGYGYQYFPSADYQVYRSEDADFDKVVSFRSPKMPLAGYFVGAVGVDRGVVWINFTMVFIRSGGYIPPTVKKYSVKVFPPAPAQSADIVATARYLSRSGGPLLVELGIGEVGKYYVTTFYSLKAEMALVFWDGSAWRPFPDLYSFGVNTGGWPTNVVVSYRGGYAYLNASAGLKPQRLVNSPPPPRLYLTYVAYSNPLTGSSYGVYITAPVTIRENQTLVNASDGRYVLAGYLVNGNFTREPPTLKPSDRWFTTYVVEPKYVLISPTPTTSPSPTSTATSPQWPTSTQSTQPPTQTSVATTTQATPTSTPQPTSPTSSVYPPPPTSQIFDSMLIVFAIIAILVIVIVVVIIAWRRRSGGGGASVVLVKTATVGGDLGKGLKELRSGVLELIFTALLGSVFMWFASMLTGVLAIVSTWRGLSALKEYVGSITLGKLGIILLASTFMLGGVSTVMAIPYVIGGPLFGVQIYRIGKFFNNSLIKVGGILTAIPLAILALIPAAGVIGPILIYIGLGKIQKNLGLSK</sequence>
<keyword evidence="2" id="KW-1133">Transmembrane helix</keyword>
<dbReference type="eggNOG" id="arCOG03670">
    <property type="taxonomic scope" value="Archaea"/>
</dbReference>
<gene>
    <name evidence="3" type="ordered locus">Tneu_0383</name>
</gene>
<dbReference type="InterPro" id="IPR009321">
    <property type="entry name" value="DUF973"/>
</dbReference>
<feature type="compositionally biased region" description="Low complexity" evidence="1">
    <location>
        <begin position="468"/>
        <end position="521"/>
    </location>
</feature>
<feature type="transmembrane region" description="Helical" evidence="2">
    <location>
        <begin position="639"/>
        <end position="661"/>
    </location>
</feature>
<proteinExistence type="predicted"/>
<evidence type="ECO:0000313" key="3">
    <source>
        <dbReference type="EMBL" id="ACB39331.1"/>
    </source>
</evidence>
<dbReference type="Pfam" id="PF06157">
    <property type="entry name" value="DUF973"/>
    <property type="match status" value="1"/>
</dbReference>
<dbReference type="OrthoDB" id="28853at2157"/>
<dbReference type="KEGG" id="tne:Tneu_0383"/>
<feature type="transmembrane region" description="Helical" evidence="2">
    <location>
        <begin position="681"/>
        <end position="714"/>
    </location>
</feature>
<name>B1YBU7_PYRNV</name>
<evidence type="ECO:0000256" key="1">
    <source>
        <dbReference type="SAM" id="MobiDB-lite"/>
    </source>
</evidence>
<keyword evidence="2" id="KW-0812">Transmembrane</keyword>
<feature type="transmembrane region" description="Helical" evidence="2">
    <location>
        <begin position="534"/>
        <end position="555"/>
    </location>
</feature>
<feature type="transmembrane region" description="Helical" evidence="2">
    <location>
        <begin position="592"/>
        <end position="619"/>
    </location>
</feature>
<dbReference type="HOGENOM" id="CLU_381588_0_0_2"/>
<dbReference type="Pfam" id="PF05317">
    <property type="entry name" value="Thermopsin"/>
    <property type="match status" value="1"/>
</dbReference>
<dbReference type="RefSeq" id="WP_012349751.1">
    <property type="nucleotide sequence ID" value="NC_010525.1"/>
</dbReference>
<evidence type="ECO:0000256" key="2">
    <source>
        <dbReference type="SAM" id="Phobius"/>
    </source>
</evidence>
<dbReference type="InterPro" id="IPR007981">
    <property type="entry name" value="Peptidase_A5"/>
</dbReference>
<keyword evidence="4" id="KW-1185">Reference proteome</keyword>
<organism evidence="3 4">
    <name type="scientific">Pyrobaculum neutrophilum (strain DSM 2338 / JCM 9278 / NBRC 100436 / V24Sta)</name>
    <name type="common">Thermoproteus neutrophilus</name>
    <dbReference type="NCBI Taxonomy" id="444157"/>
    <lineage>
        <taxon>Archaea</taxon>
        <taxon>Thermoproteota</taxon>
        <taxon>Thermoprotei</taxon>
        <taxon>Thermoproteales</taxon>
        <taxon>Thermoproteaceae</taxon>
        <taxon>Pyrobaculum</taxon>
    </lineage>
</organism>
<dbReference type="GeneID" id="6166286"/>
<protein>
    <submittedName>
        <fullName evidence="3">Uncharacterized protein</fullName>
    </submittedName>
</protein>
<reference evidence="3" key="1">
    <citation type="submission" date="2008-03" db="EMBL/GenBank/DDBJ databases">
        <title>Complete sequence of Thermoproteus neutrophilus V24Sta.</title>
        <authorList>
            <consortium name="US DOE Joint Genome Institute"/>
            <person name="Copeland A."/>
            <person name="Lucas S."/>
            <person name="Lapidus A."/>
            <person name="Glavina del Rio T."/>
            <person name="Dalin E."/>
            <person name="Tice H."/>
            <person name="Bruce D."/>
            <person name="Goodwin L."/>
            <person name="Pitluck S."/>
            <person name="Sims D."/>
            <person name="Brettin T."/>
            <person name="Detter J.C."/>
            <person name="Han C."/>
            <person name="Kuske C.R."/>
            <person name="Schmutz J."/>
            <person name="Larimer F."/>
            <person name="Land M."/>
            <person name="Hauser L."/>
            <person name="Kyrpides N."/>
            <person name="Mikhailova N."/>
            <person name="Biddle J.F."/>
            <person name="Zhang Z."/>
            <person name="Fitz-Gibbon S.T."/>
            <person name="Lowe T.M."/>
            <person name="Saltikov C."/>
            <person name="House C.H."/>
            <person name="Richardson P."/>
        </authorList>
    </citation>
    <scope>NUCLEOTIDE SEQUENCE [LARGE SCALE GENOMIC DNA]</scope>
    <source>
        <strain evidence="3">V24Sta</strain>
    </source>
</reference>
<dbReference type="STRING" id="444157.Tneu_0383"/>
<dbReference type="Proteomes" id="UP000001694">
    <property type="component" value="Chromosome"/>
</dbReference>
<dbReference type="EMBL" id="CP001014">
    <property type="protein sequence ID" value="ACB39331.1"/>
    <property type="molecule type" value="Genomic_DNA"/>
</dbReference>